<feature type="transmembrane region" description="Helical" evidence="2">
    <location>
        <begin position="119"/>
        <end position="138"/>
    </location>
</feature>
<gene>
    <name evidence="3" type="ORF">GCM10009090_02460</name>
</gene>
<evidence type="ECO:0000313" key="4">
    <source>
        <dbReference type="Proteomes" id="UP000623958"/>
    </source>
</evidence>
<dbReference type="RefSeq" id="WP_434028369.1">
    <property type="nucleotide sequence ID" value="NZ_BNBA01000001.1"/>
</dbReference>
<name>A0A919KGT3_9XANT</name>
<dbReference type="Proteomes" id="UP000623958">
    <property type="component" value="Unassembled WGS sequence"/>
</dbReference>
<keyword evidence="2" id="KW-1133">Transmembrane helix</keyword>
<evidence type="ECO:0000256" key="2">
    <source>
        <dbReference type="SAM" id="Phobius"/>
    </source>
</evidence>
<evidence type="ECO:0000256" key="1">
    <source>
        <dbReference type="SAM" id="MobiDB-lite"/>
    </source>
</evidence>
<proteinExistence type="predicted"/>
<sequence>MPLPILPTTMEEGRTVKNSDPSGARDLKCLVGDIGASYRRRMLPPLGLVLAAMAAGAAWMQASPNLAAAAAGTSFLVTGCVVNWPRRRRLSFPGWRTVGLLASAYAGFGGALFPERLCIALLALGVLAALADMGLYVLRTFGEATRLAEQVEHMDEHDLLALLPDQARDDARRWQAGDDSKAAELAVVIHLGALWMALELQRTHRHEHGMALL</sequence>
<dbReference type="AlphaFoldDB" id="A0A919KGT3"/>
<feature type="compositionally biased region" description="Basic and acidic residues" evidence="1">
    <location>
        <begin position="11"/>
        <end position="21"/>
    </location>
</feature>
<organism evidence="3 4">
    <name type="scientific">Xanthomonas boreopolis</name>
    <dbReference type="NCBI Taxonomy" id="86183"/>
    <lineage>
        <taxon>Bacteria</taxon>
        <taxon>Pseudomonadati</taxon>
        <taxon>Pseudomonadota</taxon>
        <taxon>Gammaproteobacteria</taxon>
        <taxon>Lysobacterales</taxon>
        <taxon>Lysobacteraceae</taxon>
        <taxon>Xanthomonas</taxon>
    </lineage>
</organism>
<feature type="transmembrane region" description="Helical" evidence="2">
    <location>
        <begin position="66"/>
        <end position="85"/>
    </location>
</feature>
<keyword evidence="2" id="KW-0472">Membrane</keyword>
<evidence type="ECO:0000313" key="3">
    <source>
        <dbReference type="EMBL" id="GHH46811.1"/>
    </source>
</evidence>
<protein>
    <submittedName>
        <fullName evidence="3">Uncharacterized protein</fullName>
    </submittedName>
</protein>
<feature type="region of interest" description="Disordered" evidence="1">
    <location>
        <begin position="1"/>
        <end position="21"/>
    </location>
</feature>
<keyword evidence="4" id="KW-1185">Reference proteome</keyword>
<keyword evidence="2" id="KW-0812">Transmembrane</keyword>
<feature type="transmembrane region" description="Helical" evidence="2">
    <location>
        <begin position="42"/>
        <end position="60"/>
    </location>
</feature>
<comment type="caution">
    <text evidence="3">The sequence shown here is derived from an EMBL/GenBank/DDBJ whole genome shotgun (WGS) entry which is preliminary data.</text>
</comment>
<reference evidence="3" key="2">
    <citation type="submission" date="2020-09" db="EMBL/GenBank/DDBJ databases">
        <authorList>
            <person name="Sun Q."/>
            <person name="Ohkuma M."/>
        </authorList>
    </citation>
    <scope>NUCLEOTIDE SEQUENCE</scope>
    <source>
        <strain evidence="3">JCM 13306</strain>
    </source>
</reference>
<reference evidence="3" key="1">
    <citation type="journal article" date="2014" name="Int. J. Syst. Evol. Microbiol.">
        <title>Complete genome sequence of Corynebacterium casei LMG S-19264T (=DSM 44701T), isolated from a smear-ripened cheese.</title>
        <authorList>
            <consortium name="US DOE Joint Genome Institute (JGI-PGF)"/>
            <person name="Walter F."/>
            <person name="Albersmeier A."/>
            <person name="Kalinowski J."/>
            <person name="Ruckert C."/>
        </authorList>
    </citation>
    <scope>NUCLEOTIDE SEQUENCE</scope>
    <source>
        <strain evidence="3">JCM 13306</strain>
    </source>
</reference>
<dbReference type="EMBL" id="BNBA01000001">
    <property type="protein sequence ID" value="GHH46811.1"/>
    <property type="molecule type" value="Genomic_DNA"/>
</dbReference>
<accession>A0A919KGT3</accession>
<feature type="transmembrane region" description="Helical" evidence="2">
    <location>
        <begin position="97"/>
        <end position="113"/>
    </location>
</feature>